<sequence length="72" mass="8102">LDISFEFLFLGGVDRTEMNASELRLTLVSVLQMKLCQLLIADVSFIAQEKKDLLGIIITHAHEDHCDAVPYL</sequence>
<dbReference type="SUPFAM" id="SSF56281">
    <property type="entry name" value="Metallo-hydrolase/oxidoreductase"/>
    <property type="match status" value="1"/>
</dbReference>
<evidence type="ECO:0000313" key="1">
    <source>
        <dbReference type="WBParaSite" id="BTMF_0001814301-mRNA-1"/>
    </source>
</evidence>
<organism evidence="1">
    <name type="scientific">Brugia timori</name>
    <dbReference type="NCBI Taxonomy" id="42155"/>
    <lineage>
        <taxon>Eukaryota</taxon>
        <taxon>Metazoa</taxon>
        <taxon>Ecdysozoa</taxon>
        <taxon>Nematoda</taxon>
        <taxon>Chromadorea</taxon>
        <taxon>Rhabditida</taxon>
        <taxon>Spirurina</taxon>
        <taxon>Spiruromorpha</taxon>
        <taxon>Filarioidea</taxon>
        <taxon>Onchocercidae</taxon>
        <taxon>Brugia</taxon>
    </lineage>
</organism>
<reference evidence="1" key="1">
    <citation type="submission" date="2017-02" db="UniProtKB">
        <authorList>
            <consortium name="WormBaseParasite"/>
        </authorList>
    </citation>
    <scope>IDENTIFICATION</scope>
</reference>
<dbReference type="InterPro" id="IPR036866">
    <property type="entry name" value="RibonucZ/Hydroxyglut_hydro"/>
</dbReference>
<dbReference type="AlphaFoldDB" id="A0A0R3RDL9"/>
<dbReference type="WBParaSite" id="BTMF_0001814301-mRNA-1">
    <property type="protein sequence ID" value="BTMF_0001814301-mRNA-1"/>
    <property type="gene ID" value="BTMF_0001814301"/>
</dbReference>
<protein>
    <submittedName>
        <fullName evidence="1">Lactamase_B domain-containing protein</fullName>
    </submittedName>
</protein>
<dbReference type="Gene3D" id="3.60.15.10">
    <property type="entry name" value="Ribonuclease Z/Hydroxyacylglutathione hydrolase-like"/>
    <property type="match status" value="1"/>
</dbReference>
<proteinExistence type="predicted"/>
<accession>A0A0R3RDL9</accession>
<name>A0A0R3RDL9_9BILA</name>